<organism evidence="1">
    <name type="scientific">Dulem virus 30</name>
    <dbReference type="NCBI Taxonomy" id="3145748"/>
    <lineage>
        <taxon>Viruses</taxon>
        <taxon>Duplodnaviria</taxon>
        <taxon>Heunggongvirae</taxon>
        <taxon>Uroviricota</taxon>
        <taxon>Caudoviricetes</taxon>
    </lineage>
</organism>
<keyword evidence="1" id="KW-0675">Receptor</keyword>
<proteinExistence type="predicted"/>
<reference evidence="1" key="1">
    <citation type="submission" date="2024-03" db="EMBL/GenBank/DDBJ databases">
        <title>Diverse circular DNA viruses in blood, oral, and fecal samples of captive lemurs.</title>
        <authorList>
            <person name="Paietta E.N."/>
            <person name="Kraberger S."/>
            <person name="Lund M.C."/>
            <person name="Custer J.M."/>
            <person name="Vargas K.M."/>
            <person name="Ehmke E.E."/>
            <person name="Yoder A.D."/>
            <person name="Varsani A."/>
        </authorList>
    </citation>
    <scope>NUCLEOTIDE SEQUENCE</scope>
    <source>
        <strain evidence="1">Duke_26_2</strain>
    </source>
</reference>
<evidence type="ECO:0000313" key="1">
    <source>
        <dbReference type="EMBL" id="XCD06758.1"/>
    </source>
</evidence>
<dbReference type="EMBL" id="PP511706">
    <property type="protein sequence ID" value="XCD06758.1"/>
    <property type="molecule type" value="Genomic_DNA"/>
</dbReference>
<protein>
    <submittedName>
        <fullName evidence="1">Receptor-binding protein</fullName>
    </submittedName>
</protein>
<name>A0AAU8B3C5_9CAUD</name>
<sequence>MAYTSGFFNAQELSPGVYDRVYNASDWASFFASWISNGVFPTNNQTGLSVTPGTGLSVSIGVGSAFINGYRIINVGPEIVTLAPANPTDSRIDNIVAQLSIPNRIITLEVITGTPASPPIAPTPTQTDTTFQLVLAQVTIPPKATSITTADITDTRDNPQLCGWASATGTESIQLAKILTQLQTIQNNIVQGSPTLSYQSTQEDADLLCNINSWVFSVNEQTQLKIYATEICLQGGEMQNVIYPLAFNRCAFPFLTPSGVKAIGGGWEVPGSATQNLYGKDGAIPGSSNTGCLIINPNPNPGAFFLFVIGY</sequence>
<accession>A0AAU8B3C5</accession>